<proteinExistence type="inferred from homology"/>
<dbReference type="Pfam" id="PF02519">
    <property type="entry name" value="Auxin_inducible"/>
    <property type="match status" value="1"/>
</dbReference>
<accession>A0AA88X6A5</accession>
<organism evidence="2 3">
    <name type="scientific">Escallonia herrerae</name>
    <dbReference type="NCBI Taxonomy" id="1293975"/>
    <lineage>
        <taxon>Eukaryota</taxon>
        <taxon>Viridiplantae</taxon>
        <taxon>Streptophyta</taxon>
        <taxon>Embryophyta</taxon>
        <taxon>Tracheophyta</taxon>
        <taxon>Spermatophyta</taxon>
        <taxon>Magnoliopsida</taxon>
        <taxon>eudicotyledons</taxon>
        <taxon>Gunneridae</taxon>
        <taxon>Pentapetalae</taxon>
        <taxon>asterids</taxon>
        <taxon>campanulids</taxon>
        <taxon>Escalloniales</taxon>
        <taxon>Escalloniaceae</taxon>
        <taxon>Escallonia</taxon>
    </lineage>
</organism>
<dbReference type="AlphaFoldDB" id="A0AA88X6A5"/>
<dbReference type="InterPro" id="IPR003676">
    <property type="entry name" value="SAUR_fam"/>
</dbReference>
<dbReference type="PANTHER" id="PTHR31175">
    <property type="entry name" value="AUXIN-RESPONSIVE FAMILY PROTEIN"/>
    <property type="match status" value="1"/>
</dbReference>
<dbReference type="GO" id="GO:0009733">
    <property type="term" value="P:response to auxin"/>
    <property type="evidence" value="ECO:0007669"/>
    <property type="project" value="InterPro"/>
</dbReference>
<reference evidence="2" key="1">
    <citation type="submission" date="2022-12" db="EMBL/GenBank/DDBJ databases">
        <title>Draft genome assemblies for two species of Escallonia (Escalloniales).</title>
        <authorList>
            <person name="Chanderbali A."/>
            <person name="Dervinis C."/>
            <person name="Anghel I."/>
            <person name="Soltis D."/>
            <person name="Soltis P."/>
            <person name="Zapata F."/>
        </authorList>
    </citation>
    <scope>NUCLEOTIDE SEQUENCE</scope>
    <source>
        <strain evidence="2">UCBG64.0493</strain>
        <tissue evidence="2">Leaf</tissue>
    </source>
</reference>
<sequence>MISPKKLIKMARKWQRLGTIRRKRISYPRNSLSVADKGHFVVYTTDQKRYVSPWCIIIQELLKMSEEEFGLPSDGPIRLPCEAVFMDYVISLISNHTIQEREKAILVSVASRCSYSQHQQEINQRLLLGPNMSPTTWQIEEIYGPQCNVAR</sequence>
<name>A0AA88X6A5_9ASTE</name>
<keyword evidence="3" id="KW-1185">Reference proteome</keyword>
<evidence type="ECO:0000313" key="2">
    <source>
        <dbReference type="EMBL" id="KAK3037718.1"/>
    </source>
</evidence>
<protein>
    <recommendedName>
        <fullName evidence="4">Small auxin up regulated protein</fullName>
    </recommendedName>
</protein>
<evidence type="ECO:0008006" key="4">
    <source>
        <dbReference type="Google" id="ProtNLM"/>
    </source>
</evidence>
<comment type="similarity">
    <text evidence="1">Belongs to the ARG7 family.</text>
</comment>
<evidence type="ECO:0000313" key="3">
    <source>
        <dbReference type="Proteomes" id="UP001188597"/>
    </source>
</evidence>
<evidence type="ECO:0000256" key="1">
    <source>
        <dbReference type="ARBA" id="ARBA00006974"/>
    </source>
</evidence>
<comment type="caution">
    <text evidence="2">The sequence shown here is derived from an EMBL/GenBank/DDBJ whole genome shotgun (WGS) entry which is preliminary data.</text>
</comment>
<dbReference type="EMBL" id="JAVXUP010000115">
    <property type="protein sequence ID" value="KAK3037718.1"/>
    <property type="molecule type" value="Genomic_DNA"/>
</dbReference>
<gene>
    <name evidence="2" type="ORF">RJ639_031089</name>
</gene>
<dbReference type="Proteomes" id="UP001188597">
    <property type="component" value="Unassembled WGS sequence"/>
</dbReference>